<keyword evidence="7" id="KW-0119">Carbohydrate metabolism</keyword>
<organism evidence="10">
    <name type="scientific">hydrocarbon metagenome</name>
    <dbReference type="NCBI Taxonomy" id="938273"/>
    <lineage>
        <taxon>unclassified sequences</taxon>
        <taxon>metagenomes</taxon>
        <taxon>ecological metagenomes</taxon>
    </lineage>
</organism>
<dbReference type="GO" id="GO:0008270">
    <property type="term" value="F:zinc ion binding"/>
    <property type="evidence" value="ECO:0007669"/>
    <property type="project" value="InterPro"/>
</dbReference>
<dbReference type="Gene3D" id="3.30.428.10">
    <property type="entry name" value="HIT-like"/>
    <property type="match status" value="2"/>
</dbReference>
<feature type="domain" description="Galactose-1-phosphate uridyl transferase N-terminal" evidence="8">
    <location>
        <begin position="78"/>
        <end position="180"/>
    </location>
</feature>
<protein>
    <submittedName>
        <fullName evidence="10">Galactose-1-phosphate uridylyltransferase</fullName>
        <ecNumber evidence="10">2.7.7.10</ecNumber>
    </submittedName>
</protein>
<dbReference type="Pfam" id="PF02744">
    <property type="entry name" value="GalP_UDP_tr_C"/>
    <property type="match status" value="1"/>
</dbReference>
<feature type="domain" description="Galactose-1-phosphate uridyl transferase C-terminal" evidence="9">
    <location>
        <begin position="186"/>
        <end position="261"/>
    </location>
</feature>
<evidence type="ECO:0000313" key="10">
    <source>
        <dbReference type="EMBL" id="KUG05063.1"/>
    </source>
</evidence>
<keyword evidence="5" id="KW-0479">Metal-binding</keyword>
<name>A0A0W8E8X5_9ZZZZ</name>
<comment type="cofactor">
    <cofactor evidence="1">
        <name>Zn(2+)</name>
        <dbReference type="ChEBI" id="CHEBI:29105"/>
    </cofactor>
</comment>
<proteinExistence type="inferred from homology"/>
<dbReference type="EMBL" id="LNQE01001831">
    <property type="protein sequence ID" value="KUG05063.1"/>
    <property type="molecule type" value="Genomic_DNA"/>
</dbReference>
<evidence type="ECO:0000259" key="9">
    <source>
        <dbReference type="Pfam" id="PF02744"/>
    </source>
</evidence>
<reference evidence="10" key="1">
    <citation type="journal article" date="2015" name="Proc. Natl. Acad. Sci. U.S.A.">
        <title>Networks of energetic and metabolic interactions define dynamics in microbial communities.</title>
        <authorList>
            <person name="Embree M."/>
            <person name="Liu J.K."/>
            <person name="Al-Bassam M.M."/>
            <person name="Zengler K."/>
        </authorList>
    </citation>
    <scope>NUCLEOTIDE SEQUENCE</scope>
</reference>
<gene>
    <name evidence="10" type="ORF">ASZ90_017552</name>
</gene>
<dbReference type="PIRSF" id="PIRSF000808">
    <property type="entry name" value="GalT"/>
    <property type="match status" value="1"/>
</dbReference>
<dbReference type="InterPro" id="IPR036265">
    <property type="entry name" value="HIT-like_sf"/>
</dbReference>
<dbReference type="AlphaFoldDB" id="A0A0W8E8X5"/>
<dbReference type="GO" id="GO:0017103">
    <property type="term" value="F:UTP:galactose-1-phosphate uridylyltransferase activity"/>
    <property type="evidence" value="ECO:0007669"/>
    <property type="project" value="UniProtKB-EC"/>
</dbReference>
<dbReference type="Pfam" id="PF01087">
    <property type="entry name" value="GalP_UDP_transf"/>
    <property type="match status" value="1"/>
</dbReference>
<evidence type="ECO:0000256" key="5">
    <source>
        <dbReference type="ARBA" id="ARBA00022723"/>
    </source>
</evidence>
<dbReference type="InterPro" id="IPR005849">
    <property type="entry name" value="GalP_Utransf_N"/>
</dbReference>
<evidence type="ECO:0000256" key="7">
    <source>
        <dbReference type="ARBA" id="ARBA00023277"/>
    </source>
</evidence>
<dbReference type="PANTHER" id="PTHR42763">
    <property type="entry name" value="ADP-GLUCOSE PHOSPHORYLASE"/>
    <property type="match status" value="1"/>
</dbReference>
<dbReference type="PANTHER" id="PTHR42763:SF2">
    <property type="entry name" value="ADP-GLUCOSE PHOSPHORYLASE"/>
    <property type="match status" value="1"/>
</dbReference>
<evidence type="ECO:0000256" key="4">
    <source>
        <dbReference type="ARBA" id="ARBA00022695"/>
    </source>
</evidence>
<dbReference type="GO" id="GO:0008108">
    <property type="term" value="F:UDP-glucose:hexose-1-phosphate uridylyltransferase activity"/>
    <property type="evidence" value="ECO:0007669"/>
    <property type="project" value="InterPro"/>
</dbReference>
<accession>A0A0W8E8X5</accession>
<evidence type="ECO:0000259" key="8">
    <source>
        <dbReference type="Pfam" id="PF01087"/>
    </source>
</evidence>
<dbReference type="SUPFAM" id="SSF54197">
    <property type="entry name" value="HIT-like"/>
    <property type="match status" value="2"/>
</dbReference>
<keyword evidence="3 10" id="KW-0808">Transferase</keyword>
<keyword evidence="6" id="KW-0862">Zinc</keyword>
<dbReference type="InterPro" id="IPR001937">
    <property type="entry name" value="GalP_UDPtransf1"/>
</dbReference>
<dbReference type="InterPro" id="IPR005850">
    <property type="entry name" value="GalP_Utransf_C"/>
</dbReference>
<evidence type="ECO:0000256" key="2">
    <source>
        <dbReference type="ARBA" id="ARBA00010951"/>
    </source>
</evidence>
<dbReference type="EC" id="2.7.7.10" evidence="10"/>
<evidence type="ECO:0000256" key="1">
    <source>
        <dbReference type="ARBA" id="ARBA00001947"/>
    </source>
</evidence>
<dbReference type="InterPro" id="IPR053177">
    <property type="entry name" value="ADP-glucose_phosphorylase"/>
</dbReference>
<comment type="similarity">
    <text evidence="2">Belongs to the galactose-1-phosphate uridylyltransferase type 1 family.</text>
</comment>
<keyword evidence="4 10" id="KW-0548">Nucleotidyltransferase</keyword>
<dbReference type="GO" id="GO:0006012">
    <property type="term" value="P:galactose metabolic process"/>
    <property type="evidence" value="ECO:0007669"/>
    <property type="project" value="InterPro"/>
</dbReference>
<evidence type="ECO:0000256" key="3">
    <source>
        <dbReference type="ARBA" id="ARBA00022679"/>
    </source>
</evidence>
<evidence type="ECO:0000256" key="6">
    <source>
        <dbReference type="ARBA" id="ARBA00022833"/>
    </source>
</evidence>
<comment type="caution">
    <text evidence="10">The sequence shown here is derived from an EMBL/GenBank/DDBJ whole genome shotgun (WGS) entry which is preliminary data.</text>
</comment>
<sequence length="335" mass="38469">MTELRRDMVRDSWVLIANGKALKPSDFPIYKSTVSSLLGEGMCPFCEGNEALTTGELDAFRTQDSLPNQAGWLVRAIPNKFAMFKMNKEELEYQFSGIYSRCNGLGHHEVVIETPQHGIQMHELPAVQLTMLLKMLQKRFKALAVDPRVKYIQIYKNKGLFAGASQDHSHSQILAYPMVPDRNKGIRKYFNEHQRCLMCQMIQEEIERERIIYESDHFIILSPYAPRFSYEAWIIPKQHQKYFADINDAEIKDLQAVLKGYLGSMLACLDNPSYNVMINSAPVNISKPDGYHWYIEIIPRLVISNAVEIASGYFINPVDPETAAEVLRDRLIIEF</sequence>